<dbReference type="InterPro" id="IPR016193">
    <property type="entry name" value="Cytidine_deaminase-like"/>
</dbReference>
<keyword evidence="8" id="KW-1185">Reference proteome</keyword>
<accession>A0ABX4J6H1</accession>
<reference evidence="7 8" key="1">
    <citation type="submission" date="2017-09" db="EMBL/GenBank/DDBJ databases">
        <title>Comparative genomics of rhizobia isolated from Phaseolus vulgaris in China.</title>
        <authorList>
            <person name="Tong W."/>
        </authorList>
    </citation>
    <scope>NUCLEOTIDE SEQUENCE [LARGE SCALE GENOMIC DNA]</scope>
    <source>
        <strain evidence="7 8">Y27</strain>
    </source>
</reference>
<dbReference type="PROSITE" id="PS00903">
    <property type="entry name" value="CYT_DCMP_DEAMINASES_1"/>
    <property type="match status" value="1"/>
</dbReference>
<dbReference type="PROSITE" id="PS51747">
    <property type="entry name" value="CYT_DCMP_DEAMINASES_2"/>
    <property type="match status" value="1"/>
</dbReference>
<dbReference type="SUPFAM" id="SSF53927">
    <property type="entry name" value="Cytidine deaminase-like"/>
    <property type="match status" value="1"/>
</dbReference>
<evidence type="ECO:0000256" key="5">
    <source>
        <dbReference type="SAM" id="MobiDB-lite"/>
    </source>
</evidence>
<evidence type="ECO:0000313" key="8">
    <source>
        <dbReference type="Proteomes" id="UP000219972"/>
    </source>
</evidence>
<feature type="domain" description="CMP/dCMP-type deaminase" evidence="6">
    <location>
        <begin position="235"/>
        <end position="430"/>
    </location>
</feature>
<evidence type="ECO:0000256" key="4">
    <source>
        <dbReference type="ARBA" id="ARBA00022833"/>
    </source>
</evidence>
<evidence type="ECO:0000256" key="3">
    <source>
        <dbReference type="ARBA" id="ARBA00022801"/>
    </source>
</evidence>
<evidence type="ECO:0000256" key="1">
    <source>
        <dbReference type="ARBA" id="ARBA00006576"/>
    </source>
</evidence>
<dbReference type="InterPro" id="IPR015517">
    <property type="entry name" value="dCMP_deaminase-rel"/>
</dbReference>
<dbReference type="InterPro" id="IPR027417">
    <property type="entry name" value="P-loop_NTPase"/>
</dbReference>
<dbReference type="InterPro" id="IPR016192">
    <property type="entry name" value="APOBEC/CMP_deaminase_Zn-bd"/>
</dbReference>
<dbReference type="Pfam" id="PF00383">
    <property type="entry name" value="dCMP_cyt_deam_1"/>
    <property type="match status" value="1"/>
</dbReference>
<organism evidence="7 8">
    <name type="scientific">Rhizobium anhuiense</name>
    <dbReference type="NCBI Taxonomy" id="1184720"/>
    <lineage>
        <taxon>Bacteria</taxon>
        <taxon>Pseudomonadati</taxon>
        <taxon>Pseudomonadota</taxon>
        <taxon>Alphaproteobacteria</taxon>
        <taxon>Hyphomicrobiales</taxon>
        <taxon>Rhizobiaceae</taxon>
        <taxon>Rhizobium/Agrobacterium group</taxon>
        <taxon>Rhizobium</taxon>
    </lineage>
</organism>
<dbReference type="InterPro" id="IPR002125">
    <property type="entry name" value="CMP_dCMP_dom"/>
</dbReference>
<gene>
    <name evidence="7" type="ORF">CO662_20660</name>
</gene>
<dbReference type="RefSeq" id="WP_097543814.1">
    <property type="nucleotide sequence ID" value="NZ_NWSL01000013.1"/>
</dbReference>
<keyword evidence="2" id="KW-0479">Metal-binding</keyword>
<dbReference type="Gene3D" id="3.40.50.300">
    <property type="entry name" value="P-loop containing nucleotide triphosphate hydrolases"/>
    <property type="match status" value="1"/>
</dbReference>
<evidence type="ECO:0000313" key="7">
    <source>
        <dbReference type="EMBL" id="PDS49914.1"/>
    </source>
</evidence>
<feature type="region of interest" description="Disordered" evidence="5">
    <location>
        <begin position="457"/>
        <end position="486"/>
    </location>
</feature>
<dbReference type="Gene3D" id="3.40.140.10">
    <property type="entry name" value="Cytidine Deaminase, domain 2"/>
    <property type="match status" value="1"/>
</dbReference>
<evidence type="ECO:0000256" key="2">
    <source>
        <dbReference type="ARBA" id="ARBA00022723"/>
    </source>
</evidence>
<comment type="caution">
    <text evidence="7">The sequence shown here is derived from an EMBL/GenBank/DDBJ whole genome shotgun (WGS) entry which is preliminary data.</text>
</comment>
<dbReference type="PANTHER" id="PTHR11086">
    <property type="entry name" value="DEOXYCYTIDYLATE DEAMINASE-RELATED"/>
    <property type="match status" value="1"/>
</dbReference>
<keyword evidence="4" id="KW-0862">Zinc</keyword>
<name>A0ABX4J6H1_9HYPH</name>
<comment type="similarity">
    <text evidence="1">Belongs to the cytidine and deoxycytidylate deaminase family.</text>
</comment>
<keyword evidence="3" id="KW-0378">Hydrolase</keyword>
<dbReference type="EMBL" id="NWSL01000013">
    <property type="protein sequence ID" value="PDS49914.1"/>
    <property type="molecule type" value="Genomic_DNA"/>
</dbReference>
<evidence type="ECO:0000259" key="6">
    <source>
        <dbReference type="PROSITE" id="PS51747"/>
    </source>
</evidence>
<proteinExistence type="inferred from homology"/>
<protein>
    <submittedName>
        <fullName evidence="7">Deoxycytidylate deaminase</fullName>
    </submittedName>
</protein>
<sequence>MVATAVVDNPEIVIGLVGPIGVDLNAIIGFLNDALHKVQYRTELIHITQVMEDVLPQVTVDKSSYGNRYRSLIKQADLVRKGVKNHAALACLAVSEIRRLRAKINEVGPDQPALGTAYIVRQLKREEEITLLREVYGRKFIQVSVFSDKDERRRQLIKKIKGHGTGIVEEDDAEKEAIDLIAQDHNEVDEAYGQRVSDVFHLGDVFVPGEDGKQAADTIDRFIRAFFGHNSISPTKDEYGMYAAAGASLRSLDLSRQIGAAIFSDKGEVVTLGCNEVPKAFGGTYWCDDPEAPPHRDFEEGEDGNHSRKLRLLHDLIERMGTLGYLSKDLMEEGQTGDQVKKLVSERLISDSRMMDIIEFGRIIHAEMSAITDAARKGKALAETIMFTTTFPCHMCAKHVVSSGIRRVVFLEPYPKSHAKDMHADSITFSPAERDTKVLFEPFIGISPRRYRDIFEKKKRKDSDGKAVPWAQGTPAPRIEDKSPAC</sequence>
<dbReference type="Proteomes" id="UP000219972">
    <property type="component" value="Unassembled WGS sequence"/>
</dbReference>
<dbReference type="PANTHER" id="PTHR11086:SF18">
    <property type="entry name" value="DEOXYCYTIDYLATE DEAMINASE"/>
    <property type="match status" value="1"/>
</dbReference>
<dbReference type="NCBIfam" id="NF041025">
    <property type="entry name" value="antiphage_deaminase"/>
    <property type="match status" value="1"/>
</dbReference>